<comment type="caution">
    <text evidence="11">The sequence shown here is derived from an EMBL/GenBank/DDBJ whole genome shotgun (WGS) entry which is preliminary data.</text>
</comment>
<name>A0A0F9I8J4_9ZZZZ</name>
<dbReference type="InterPro" id="IPR002220">
    <property type="entry name" value="DapA-like"/>
</dbReference>
<evidence type="ECO:0000256" key="9">
    <source>
        <dbReference type="ARBA" id="ARBA00023270"/>
    </source>
</evidence>
<comment type="function">
    <text evidence="1">Catalyzes the condensation of (S)-aspartate-beta-semialdehyde [(S)-ASA] and pyruvate to 4-hydroxy-tetrahydrodipicolinate (HTPA).</text>
</comment>
<keyword evidence="8" id="KW-0456">Lyase</keyword>
<dbReference type="PRINTS" id="PR00146">
    <property type="entry name" value="DHPICSNTHASE"/>
</dbReference>
<dbReference type="InterPro" id="IPR020625">
    <property type="entry name" value="Schiff_base-form_aldolases_AS"/>
</dbReference>
<organism evidence="11">
    <name type="scientific">marine sediment metagenome</name>
    <dbReference type="NCBI Taxonomy" id="412755"/>
    <lineage>
        <taxon>unclassified sequences</taxon>
        <taxon>metagenomes</taxon>
        <taxon>ecological metagenomes</taxon>
    </lineage>
</organism>
<dbReference type="SMART" id="SM01130">
    <property type="entry name" value="DHDPS"/>
    <property type="match status" value="1"/>
</dbReference>
<evidence type="ECO:0000256" key="6">
    <source>
        <dbReference type="ARBA" id="ARBA00022915"/>
    </source>
</evidence>
<dbReference type="Gene3D" id="3.20.20.70">
    <property type="entry name" value="Aldolase class I"/>
    <property type="match status" value="1"/>
</dbReference>
<dbReference type="PANTHER" id="PTHR12128">
    <property type="entry name" value="DIHYDRODIPICOLINATE SYNTHASE"/>
    <property type="match status" value="1"/>
</dbReference>
<dbReference type="UniPathway" id="UPA00034">
    <property type="reaction ID" value="UER00017"/>
</dbReference>
<sequence>MEQLLGTGVALVTPFNTDLSIDTEALTRIVNYCIDGGVDYLVVLGTTGESVTLNKAEKVTVMETVVSANAGRLPLVLGIGGNSTFRIVDEIKSFESEHFCAILSVSPYYNKPTQEGIYQHFKAISEVTKKPILLYNVPGRTGSNMLPETILRLARDFENIIGVKEASGDMVQVQKILRSKADDFMVISGDDITALPTVLAGGAGVISVLGQGLPLEFSKMIRAGLNREVDEAYRLQYAMQEGMELIFKEGNPAGIKAIFESLDLSNAIVRLPLVEASSGLKKEISAFVKPFLRVTA</sequence>
<keyword evidence="6" id="KW-0220">Diaminopimelate biosynthesis</keyword>
<dbReference type="SUPFAM" id="SSF51569">
    <property type="entry name" value="Aldolase"/>
    <property type="match status" value="1"/>
</dbReference>
<keyword evidence="4" id="KW-0963">Cytoplasm</keyword>
<dbReference type="NCBIfam" id="TIGR00674">
    <property type="entry name" value="dapA"/>
    <property type="match status" value="1"/>
</dbReference>
<dbReference type="Pfam" id="PF00701">
    <property type="entry name" value="DHDPS"/>
    <property type="match status" value="1"/>
</dbReference>
<evidence type="ECO:0000256" key="5">
    <source>
        <dbReference type="ARBA" id="ARBA00022605"/>
    </source>
</evidence>
<proteinExistence type="inferred from homology"/>
<dbReference type="CDD" id="cd00950">
    <property type="entry name" value="DHDPS"/>
    <property type="match status" value="1"/>
</dbReference>
<gene>
    <name evidence="11" type="ORF">LCGC14_1690560</name>
</gene>
<evidence type="ECO:0000256" key="7">
    <source>
        <dbReference type="ARBA" id="ARBA00023154"/>
    </source>
</evidence>
<reference evidence="11" key="1">
    <citation type="journal article" date="2015" name="Nature">
        <title>Complex archaea that bridge the gap between prokaryotes and eukaryotes.</title>
        <authorList>
            <person name="Spang A."/>
            <person name="Saw J.H."/>
            <person name="Jorgensen S.L."/>
            <person name="Zaremba-Niedzwiedzka K."/>
            <person name="Martijn J."/>
            <person name="Lind A.E."/>
            <person name="van Eijk R."/>
            <person name="Schleper C."/>
            <person name="Guy L."/>
            <person name="Ettema T.J."/>
        </authorList>
    </citation>
    <scope>NUCLEOTIDE SEQUENCE</scope>
</reference>
<dbReference type="PANTHER" id="PTHR12128:SF66">
    <property type="entry name" value="4-HYDROXY-2-OXOGLUTARATE ALDOLASE, MITOCHONDRIAL"/>
    <property type="match status" value="1"/>
</dbReference>
<keyword evidence="5" id="KW-0028">Amino-acid biosynthesis</keyword>
<evidence type="ECO:0000256" key="3">
    <source>
        <dbReference type="ARBA" id="ARBA00012086"/>
    </source>
</evidence>
<comment type="pathway">
    <text evidence="2">Amino-acid biosynthesis; L-lysine biosynthesis via DAP pathway; (S)-tetrahydrodipicolinate from L-aspartate: step 3/4.</text>
</comment>
<evidence type="ECO:0000256" key="10">
    <source>
        <dbReference type="ARBA" id="ARBA00047836"/>
    </source>
</evidence>
<keyword evidence="7" id="KW-0457">Lysine biosynthesis</keyword>
<dbReference type="AlphaFoldDB" id="A0A0F9I8J4"/>
<protein>
    <recommendedName>
        <fullName evidence="3">4-hydroxy-tetrahydrodipicolinate synthase</fullName>
        <ecNumber evidence="3">4.3.3.7</ecNumber>
    </recommendedName>
</protein>
<dbReference type="PIRSF" id="PIRSF001365">
    <property type="entry name" value="DHDPS"/>
    <property type="match status" value="1"/>
</dbReference>
<dbReference type="InterPro" id="IPR005263">
    <property type="entry name" value="DapA"/>
</dbReference>
<evidence type="ECO:0000256" key="8">
    <source>
        <dbReference type="ARBA" id="ARBA00023239"/>
    </source>
</evidence>
<dbReference type="GO" id="GO:0005829">
    <property type="term" value="C:cytosol"/>
    <property type="evidence" value="ECO:0007669"/>
    <property type="project" value="TreeGrafter"/>
</dbReference>
<comment type="catalytic activity">
    <reaction evidence="10">
        <text>L-aspartate 4-semialdehyde + pyruvate = (2S,4S)-4-hydroxy-2,3,4,5-tetrahydrodipicolinate + H2O + H(+)</text>
        <dbReference type="Rhea" id="RHEA:34171"/>
        <dbReference type="ChEBI" id="CHEBI:15361"/>
        <dbReference type="ChEBI" id="CHEBI:15377"/>
        <dbReference type="ChEBI" id="CHEBI:15378"/>
        <dbReference type="ChEBI" id="CHEBI:67139"/>
        <dbReference type="ChEBI" id="CHEBI:537519"/>
        <dbReference type="EC" id="4.3.3.7"/>
    </reaction>
</comment>
<dbReference type="EMBL" id="LAZR01014781">
    <property type="protein sequence ID" value="KKM15974.1"/>
    <property type="molecule type" value="Genomic_DNA"/>
</dbReference>
<dbReference type="EC" id="4.3.3.7" evidence="3"/>
<dbReference type="GO" id="GO:0019877">
    <property type="term" value="P:diaminopimelate biosynthetic process"/>
    <property type="evidence" value="ECO:0007669"/>
    <property type="project" value="UniProtKB-KW"/>
</dbReference>
<evidence type="ECO:0000256" key="2">
    <source>
        <dbReference type="ARBA" id="ARBA00005120"/>
    </source>
</evidence>
<accession>A0A0F9I8J4</accession>
<evidence type="ECO:0000256" key="4">
    <source>
        <dbReference type="ARBA" id="ARBA00022490"/>
    </source>
</evidence>
<dbReference type="GO" id="GO:0008840">
    <property type="term" value="F:4-hydroxy-tetrahydrodipicolinate synthase activity"/>
    <property type="evidence" value="ECO:0007669"/>
    <property type="project" value="UniProtKB-EC"/>
</dbReference>
<evidence type="ECO:0000313" key="11">
    <source>
        <dbReference type="EMBL" id="KKM15974.1"/>
    </source>
</evidence>
<keyword evidence="9" id="KW-0704">Schiff base</keyword>
<evidence type="ECO:0000256" key="1">
    <source>
        <dbReference type="ARBA" id="ARBA00003294"/>
    </source>
</evidence>
<dbReference type="GO" id="GO:0009089">
    <property type="term" value="P:lysine biosynthetic process via diaminopimelate"/>
    <property type="evidence" value="ECO:0007669"/>
    <property type="project" value="UniProtKB-UniPathway"/>
</dbReference>
<dbReference type="HAMAP" id="MF_00418">
    <property type="entry name" value="DapA"/>
    <property type="match status" value="1"/>
</dbReference>
<dbReference type="InterPro" id="IPR013785">
    <property type="entry name" value="Aldolase_TIM"/>
</dbReference>
<dbReference type="PROSITE" id="PS00666">
    <property type="entry name" value="DHDPS_2"/>
    <property type="match status" value="1"/>
</dbReference>